<gene>
    <name evidence="1" type="ORF">A2851_04225</name>
</gene>
<dbReference type="EMBL" id="MFKT01000011">
    <property type="protein sequence ID" value="OGG53497.1"/>
    <property type="molecule type" value="Genomic_DNA"/>
</dbReference>
<evidence type="ECO:0008006" key="3">
    <source>
        <dbReference type="Google" id="ProtNLM"/>
    </source>
</evidence>
<dbReference type="InterPro" id="IPR005883">
    <property type="entry name" value="PilM"/>
</dbReference>
<dbReference type="PANTHER" id="PTHR32432:SF3">
    <property type="entry name" value="ETHANOLAMINE UTILIZATION PROTEIN EUTJ"/>
    <property type="match status" value="1"/>
</dbReference>
<dbReference type="SUPFAM" id="SSF53067">
    <property type="entry name" value="Actin-like ATPase domain"/>
    <property type="match status" value="2"/>
</dbReference>
<dbReference type="Gene3D" id="3.30.1490.300">
    <property type="match status" value="1"/>
</dbReference>
<protein>
    <recommendedName>
        <fullName evidence="3">SHS2 domain-containing protein</fullName>
    </recommendedName>
</protein>
<dbReference type="STRING" id="1798480.A2851_04225"/>
<accession>A0A1F6CWL2</accession>
<dbReference type="InterPro" id="IPR050696">
    <property type="entry name" value="FtsA/MreB"/>
</dbReference>
<dbReference type="CDD" id="cd24049">
    <property type="entry name" value="ASKHA_NBD_PilM"/>
    <property type="match status" value="1"/>
</dbReference>
<dbReference type="Proteomes" id="UP000176863">
    <property type="component" value="Unassembled WGS sequence"/>
</dbReference>
<organism evidence="1 2">
    <name type="scientific">Candidatus Kaiserbacteria bacterium RIFCSPHIGHO2_01_FULL_53_29</name>
    <dbReference type="NCBI Taxonomy" id="1798480"/>
    <lineage>
        <taxon>Bacteria</taxon>
        <taxon>Candidatus Kaiseribacteriota</taxon>
    </lineage>
</organism>
<dbReference type="PANTHER" id="PTHR32432">
    <property type="entry name" value="CELL DIVISION PROTEIN FTSA-RELATED"/>
    <property type="match status" value="1"/>
</dbReference>
<name>A0A1F6CWL2_9BACT</name>
<dbReference type="AlphaFoldDB" id="A0A1F6CWL2"/>
<dbReference type="Gene3D" id="3.30.420.40">
    <property type="match status" value="2"/>
</dbReference>
<dbReference type="PIRSF" id="PIRSF019169">
    <property type="entry name" value="PilM"/>
    <property type="match status" value="1"/>
</dbReference>
<evidence type="ECO:0000313" key="2">
    <source>
        <dbReference type="Proteomes" id="UP000176863"/>
    </source>
</evidence>
<sequence length="383" mass="41285">MTFSLGRFFKHITSSLGKSADGSILGIDIGAASAKIVQLRTSKGAAILETYGEIALGPYGQQAIGKAVKLTPEKIAEALVDVMREANVTARSGGLSIPFSSSLVSVLDVPNVDPEQLKRMIPIEARKYIPIPVSEVTLDWFVIPHDEGEQSAFDRVEKQTPLQMKGQEVLLVAIHNNILQSYQTIATNASLKINFYEIEIFSAVRSSVGHGLAPILVVDLGAATTKIYVVERGVVRLSHLLSAGGQHMTENLARSLGWEFEKAERVKRERGLVNSNAYSPDENDKIKTALLSTLARVFSEVNRVLLSYGQRYNKNVSRVVLAGGGASLPGIQEAARESLSVDVEIANPFSHTEAPAFLEEVLQGIGPGFAVAVGVALRKLKNG</sequence>
<dbReference type="InterPro" id="IPR043129">
    <property type="entry name" value="ATPase_NBD"/>
</dbReference>
<evidence type="ECO:0000313" key="1">
    <source>
        <dbReference type="EMBL" id="OGG53497.1"/>
    </source>
</evidence>
<dbReference type="Pfam" id="PF11104">
    <property type="entry name" value="PilM_2"/>
    <property type="match status" value="1"/>
</dbReference>
<reference evidence="1 2" key="1">
    <citation type="journal article" date="2016" name="Nat. Commun.">
        <title>Thousands of microbial genomes shed light on interconnected biogeochemical processes in an aquifer system.</title>
        <authorList>
            <person name="Anantharaman K."/>
            <person name="Brown C.T."/>
            <person name="Hug L.A."/>
            <person name="Sharon I."/>
            <person name="Castelle C.J."/>
            <person name="Probst A.J."/>
            <person name="Thomas B.C."/>
            <person name="Singh A."/>
            <person name="Wilkins M.J."/>
            <person name="Karaoz U."/>
            <person name="Brodie E.L."/>
            <person name="Williams K.H."/>
            <person name="Hubbard S.S."/>
            <person name="Banfield J.F."/>
        </authorList>
    </citation>
    <scope>NUCLEOTIDE SEQUENCE [LARGE SCALE GENOMIC DNA]</scope>
</reference>
<proteinExistence type="predicted"/>
<comment type="caution">
    <text evidence="1">The sequence shown here is derived from an EMBL/GenBank/DDBJ whole genome shotgun (WGS) entry which is preliminary data.</text>
</comment>
<dbReference type="NCBIfam" id="TIGR01175">
    <property type="entry name" value="pilM"/>
    <property type="match status" value="1"/>
</dbReference>